<evidence type="ECO:0000256" key="5">
    <source>
        <dbReference type="ARBA" id="ARBA00023015"/>
    </source>
</evidence>
<accession>A0A917TFH0</accession>
<comment type="similarity">
    <text evidence="1 10">Belongs to the purine/pyrimidine phosphoribosyltransferase family. PyrR subfamily.</text>
</comment>
<comment type="function">
    <text evidence="8 10">Also displays a weak uracil phosphoribosyltransferase activity which is not physiologically significant.</text>
</comment>
<dbReference type="NCBIfam" id="NF003548">
    <property type="entry name" value="PRK05205.1-4"/>
    <property type="match status" value="1"/>
</dbReference>
<feature type="domain" description="Phosphoribosyltransferase" evidence="11">
    <location>
        <begin position="7"/>
        <end position="168"/>
    </location>
</feature>
<name>A0A917TFH0_9BACI</name>
<dbReference type="GO" id="GO:0003723">
    <property type="term" value="F:RNA binding"/>
    <property type="evidence" value="ECO:0007669"/>
    <property type="project" value="UniProtKB-UniRule"/>
</dbReference>
<comment type="subunit">
    <text evidence="9 10">Homodimer and homohexamer; in equilibrium.</text>
</comment>
<dbReference type="Gene3D" id="3.40.50.2020">
    <property type="match status" value="1"/>
</dbReference>
<organism evidence="12 13">
    <name type="scientific">Paraliobacillus quinghaiensis</name>
    <dbReference type="NCBI Taxonomy" id="470815"/>
    <lineage>
        <taxon>Bacteria</taxon>
        <taxon>Bacillati</taxon>
        <taxon>Bacillota</taxon>
        <taxon>Bacilli</taxon>
        <taxon>Bacillales</taxon>
        <taxon>Bacillaceae</taxon>
        <taxon>Paraliobacillus</taxon>
    </lineage>
</organism>
<dbReference type="AlphaFoldDB" id="A0A917TFH0"/>
<evidence type="ECO:0000313" key="13">
    <source>
        <dbReference type="Proteomes" id="UP000618460"/>
    </source>
</evidence>
<dbReference type="PANTHER" id="PTHR11608">
    <property type="entry name" value="BIFUNCTIONAL PROTEIN PYRR"/>
    <property type="match status" value="1"/>
</dbReference>
<reference evidence="12" key="1">
    <citation type="journal article" date="2014" name="Int. J. Syst. Evol. Microbiol.">
        <title>Complete genome sequence of Corynebacterium casei LMG S-19264T (=DSM 44701T), isolated from a smear-ripened cheese.</title>
        <authorList>
            <consortium name="US DOE Joint Genome Institute (JGI-PGF)"/>
            <person name="Walter F."/>
            <person name="Albersmeier A."/>
            <person name="Kalinowski J."/>
            <person name="Ruckert C."/>
        </authorList>
    </citation>
    <scope>NUCLEOTIDE SEQUENCE</scope>
    <source>
        <strain evidence="12">CGMCC 1.6333</strain>
    </source>
</reference>
<proteinExistence type="inferred from homology"/>
<dbReference type="InterPro" id="IPR029057">
    <property type="entry name" value="PRTase-like"/>
</dbReference>
<feature type="short sequence motif" description="PRPP-binding" evidence="10">
    <location>
        <begin position="101"/>
        <end position="113"/>
    </location>
</feature>
<keyword evidence="4 10" id="KW-0808">Transferase</keyword>
<keyword evidence="10" id="KW-0694">RNA-binding</keyword>
<reference evidence="12" key="2">
    <citation type="submission" date="2020-09" db="EMBL/GenBank/DDBJ databases">
        <authorList>
            <person name="Sun Q."/>
            <person name="Zhou Y."/>
        </authorList>
    </citation>
    <scope>NUCLEOTIDE SEQUENCE</scope>
    <source>
        <strain evidence="12">CGMCC 1.6333</strain>
    </source>
</reference>
<evidence type="ECO:0000256" key="1">
    <source>
        <dbReference type="ARBA" id="ARBA00005565"/>
    </source>
</evidence>
<dbReference type="Pfam" id="PF00156">
    <property type="entry name" value="Pribosyltran"/>
    <property type="match status" value="1"/>
</dbReference>
<comment type="caution">
    <text evidence="12">The sequence shown here is derived from an EMBL/GenBank/DDBJ whole genome shotgun (WGS) entry which is preliminary data.</text>
</comment>
<keyword evidence="5 10" id="KW-0805">Transcription regulation</keyword>
<dbReference type="InterPro" id="IPR000836">
    <property type="entry name" value="PRTase_dom"/>
</dbReference>
<comment type="function">
    <text evidence="7 10">Regulates transcriptional attenuation of the pyrimidine nucleotide (pyr) operon by binding in a uridine-dependent manner to specific sites on pyr mRNA. This disrupts an antiterminator hairpin in the RNA and favors formation of a downstream transcription terminator, leading to a reduced expression of downstream genes.</text>
</comment>
<protein>
    <recommendedName>
        <fullName evidence="10">Bifunctional protein PyrR</fullName>
    </recommendedName>
    <domain>
        <recommendedName>
            <fullName evidence="10">Pyrimidine operon regulatory protein</fullName>
        </recommendedName>
    </domain>
    <domain>
        <recommendedName>
            <fullName evidence="10">Uracil phosphoribosyltransferase</fullName>
            <shortName evidence="10">UPRTase</shortName>
            <ecNumber evidence="10">2.4.2.9</ecNumber>
        </recommendedName>
    </domain>
</protein>
<dbReference type="Proteomes" id="UP000618460">
    <property type="component" value="Unassembled WGS sequence"/>
</dbReference>
<evidence type="ECO:0000313" key="12">
    <source>
        <dbReference type="EMBL" id="GGM20816.1"/>
    </source>
</evidence>
<dbReference type="SUPFAM" id="SSF53271">
    <property type="entry name" value="PRTase-like"/>
    <property type="match status" value="1"/>
</dbReference>
<keyword evidence="6 10" id="KW-0804">Transcription</keyword>
<dbReference type="FunFam" id="3.40.50.2020:FF:000020">
    <property type="entry name" value="Bifunctional protein PyrR"/>
    <property type="match status" value="1"/>
</dbReference>
<comment type="catalytic activity">
    <reaction evidence="10">
        <text>UMP + diphosphate = 5-phospho-alpha-D-ribose 1-diphosphate + uracil</text>
        <dbReference type="Rhea" id="RHEA:13017"/>
        <dbReference type="ChEBI" id="CHEBI:17568"/>
        <dbReference type="ChEBI" id="CHEBI:33019"/>
        <dbReference type="ChEBI" id="CHEBI:57865"/>
        <dbReference type="ChEBI" id="CHEBI:58017"/>
        <dbReference type="EC" id="2.4.2.9"/>
    </reaction>
</comment>
<dbReference type="GO" id="GO:0006353">
    <property type="term" value="P:DNA-templated transcription termination"/>
    <property type="evidence" value="ECO:0007669"/>
    <property type="project" value="UniProtKB-UniRule"/>
</dbReference>
<evidence type="ECO:0000256" key="7">
    <source>
        <dbReference type="ARBA" id="ARBA00053556"/>
    </source>
</evidence>
<evidence type="ECO:0000256" key="4">
    <source>
        <dbReference type="ARBA" id="ARBA00022679"/>
    </source>
</evidence>
<evidence type="ECO:0000256" key="6">
    <source>
        <dbReference type="ARBA" id="ARBA00023163"/>
    </source>
</evidence>
<dbReference type="CDD" id="cd06223">
    <property type="entry name" value="PRTases_typeI"/>
    <property type="match status" value="1"/>
</dbReference>
<evidence type="ECO:0000256" key="3">
    <source>
        <dbReference type="ARBA" id="ARBA00022676"/>
    </source>
</evidence>
<evidence type="ECO:0000256" key="10">
    <source>
        <dbReference type="HAMAP-Rule" id="MF_01219"/>
    </source>
</evidence>
<dbReference type="HAMAP" id="MF_01219">
    <property type="entry name" value="PyrR"/>
    <property type="match status" value="1"/>
</dbReference>
<dbReference type="InterPro" id="IPR023050">
    <property type="entry name" value="PyrR"/>
</dbReference>
<gene>
    <name evidence="10 12" type="primary">pyrR</name>
    <name evidence="12" type="ORF">GCM10011351_03320</name>
</gene>
<evidence type="ECO:0000259" key="11">
    <source>
        <dbReference type="Pfam" id="PF00156"/>
    </source>
</evidence>
<keyword evidence="13" id="KW-1185">Reference proteome</keyword>
<dbReference type="RefSeq" id="WP_117153065.1">
    <property type="nucleotide sequence ID" value="NZ_BMLG01000001.1"/>
</dbReference>
<dbReference type="PANTHER" id="PTHR11608:SF0">
    <property type="entry name" value="BIFUNCTIONAL PROTEIN PYRR"/>
    <property type="match status" value="1"/>
</dbReference>
<evidence type="ECO:0000256" key="2">
    <source>
        <dbReference type="ARBA" id="ARBA00022472"/>
    </source>
</evidence>
<evidence type="ECO:0000256" key="8">
    <source>
        <dbReference type="ARBA" id="ARBA00056018"/>
    </source>
</evidence>
<dbReference type="EC" id="2.4.2.9" evidence="10"/>
<dbReference type="NCBIfam" id="NF003549">
    <property type="entry name" value="PRK05205.1-5"/>
    <property type="match status" value="1"/>
</dbReference>
<evidence type="ECO:0000256" key="9">
    <source>
        <dbReference type="ARBA" id="ARBA00063792"/>
    </source>
</evidence>
<dbReference type="OrthoDB" id="9802227at2"/>
<keyword evidence="3 10" id="KW-0328">Glycosyltransferase</keyword>
<dbReference type="GO" id="GO:0004845">
    <property type="term" value="F:uracil phosphoribosyltransferase activity"/>
    <property type="evidence" value="ECO:0007669"/>
    <property type="project" value="UniProtKB-UniRule"/>
</dbReference>
<sequence length="180" mass="19944">MKQKAVVLDHAAINRALTRIAHEILERNKGVDDLMLVGIKTRGCPLANRLGAKIAEIEGVEVPIGEIDITLYRDDLSHVSSDEQPVIHQADLQSKISGKKLILVDDVLYTGRTVRAAMDAIIDQGRPSQIQLAVLIDRGHRELPIRADYIGKNIPTSQDEVIVVALDETDHEEQVSIYEN</sequence>
<keyword evidence="2 10" id="KW-0806">Transcription termination</keyword>
<dbReference type="InterPro" id="IPR050137">
    <property type="entry name" value="PyrR_bifunctional"/>
</dbReference>
<dbReference type="EMBL" id="BMLG01000001">
    <property type="protein sequence ID" value="GGM20816.1"/>
    <property type="molecule type" value="Genomic_DNA"/>
</dbReference>